<reference evidence="2 3" key="1">
    <citation type="submission" date="2022-05" db="EMBL/GenBank/DDBJ databases">
        <title>Chromosome-level reference genomes for two strains of Caenorhabditis briggsae: an improved platform for comparative genomics.</title>
        <authorList>
            <person name="Stevens L."/>
            <person name="Andersen E.C."/>
        </authorList>
    </citation>
    <scope>NUCLEOTIDE SEQUENCE [LARGE SCALE GENOMIC DNA]</scope>
    <source>
        <strain evidence="2">QX1410_ONT</strain>
        <tissue evidence="2">Whole-organism</tissue>
    </source>
</reference>
<evidence type="ECO:0000313" key="3">
    <source>
        <dbReference type="Proteomes" id="UP000827892"/>
    </source>
</evidence>
<accession>A0AAE9DJW1</accession>
<dbReference type="OMA" id="GLEMKVR"/>
<gene>
    <name evidence="2" type="ORF">L3Y34_018224</name>
</gene>
<organism evidence="2 3">
    <name type="scientific">Caenorhabditis briggsae</name>
    <dbReference type="NCBI Taxonomy" id="6238"/>
    <lineage>
        <taxon>Eukaryota</taxon>
        <taxon>Metazoa</taxon>
        <taxon>Ecdysozoa</taxon>
        <taxon>Nematoda</taxon>
        <taxon>Chromadorea</taxon>
        <taxon>Rhabditida</taxon>
        <taxon>Rhabditina</taxon>
        <taxon>Rhabditomorpha</taxon>
        <taxon>Rhabditoidea</taxon>
        <taxon>Rhabditidae</taxon>
        <taxon>Peloderinae</taxon>
        <taxon>Caenorhabditis</taxon>
    </lineage>
</organism>
<dbReference type="InterPro" id="IPR056622">
    <property type="entry name" value="ARM_FBXO47"/>
</dbReference>
<evidence type="ECO:0000313" key="2">
    <source>
        <dbReference type="EMBL" id="ULU06199.1"/>
    </source>
</evidence>
<evidence type="ECO:0000259" key="1">
    <source>
        <dbReference type="PROSITE" id="PS50181"/>
    </source>
</evidence>
<proteinExistence type="predicted"/>
<name>A0AAE9DJW1_CAEBR</name>
<dbReference type="PANTHER" id="PTHR34098">
    <property type="entry name" value="F-BOX ONLY PROTEIN 47"/>
    <property type="match status" value="1"/>
</dbReference>
<dbReference type="InterPro" id="IPR038946">
    <property type="entry name" value="FBXO47"/>
</dbReference>
<dbReference type="AlphaFoldDB" id="A0AAE9DJW1"/>
<dbReference type="PROSITE" id="PS50181">
    <property type="entry name" value="FBOX"/>
    <property type="match status" value="1"/>
</dbReference>
<dbReference type="PANTHER" id="PTHR34098:SF2">
    <property type="entry name" value="F-BOX DOMAIN-CONTAINING PROTEIN"/>
    <property type="match status" value="1"/>
</dbReference>
<dbReference type="EMBL" id="CP090892">
    <property type="protein sequence ID" value="ULU06199.1"/>
    <property type="molecule type" value="Genomic_DNA"/>
</dbReference>
<feature type="domain" description="F-box" evidence="1">
    <location>
        <begin position="112"/>
        <end position="162"/>
    </location>
</feature>
<protein>
    <recommendedName>
        <fullName evidence="1">F-box domain-containing protein</fullName>
    </recommendedName>
</protein>
<dbReference type="Pfam" id="PF24467">
    <property type="entry name" value="ARM_FBXO47"/>
    <property type="match status" value="1"/>
</dbReference>
<sequence length="589" mass="67717">MFRQTEPPVRLMTRKRKTIESTPLITDFFSTVKRERSQIQTKQTVSQKLDGILQTMFETSRCTFISESLEDTPIPPQPDYDCGPAFSLEALRTLLQVPLKPSLNAIPDKNAPVGLENMPKNVYSYIFTVLDMRSVSTLSLVSTKMSSRVRGYVSTYEFYRRMQLDHLDFLNESFRPDDDEFLENDPFIACGALIKSITITLSTETRAKVFLNICRNLRNQLGGSLQGFGRMLETVTENWKFEERRIMIKAAILIDLDLRRALIKVLTAGAGHFVGLEMKVRSGLTQLFLTNDQDVNEMTPKEVIDFGAWLSILLRNVVEKHQGRLYYILFGPARSSKKGEFVDWSYFCEEDRTNISQFKNEPNYKKFLTALLNGVRALRVMNNSKSTDNYWTGRKVYHMFLRVIEACEERGNWSELASSMALSIDPSGLFSEYLVTCLDARRSDYTRYMVEAAEMVCLVRIHLYRWSSTPATFLAEPLHHAFGHLAQQDGHYDGSYKQFLELIWRAQKLRLKGLLKSAKNTIQSSDLIREELDGQLSMTRLMCEFGNTMALNQQGLQLPQVLDANRDNFPIIDADPHPLEEDEQLDEIH</sequence>
<dbReference type="InterPro" id="IPR001810">
    <property type="entry name" value="F-box_dom"/>
</dbReference>
<dbReference type="Proteomes" id="UP000827892">
    <property type="component" value="Chromosome II"/>
</dbReference>